<evidence type="ECO:0008006" key="3">
    <source>
        <dbReference type="Google" id="ProtNLM"/>
    </source>
</evidence>
<dbReference type="OrthoDB" id="6763548at2759"/>
<dbReference type="EMBL" id="CAJVCH010177431">
    <property type="protein sequence ID" value="CAG7729383.1"/>
    <property type="molecule type" value="Genomic_DNA"/>
</dbReference>
<evidence type="ECO:0000313" key="1">
    <source>
        <dbReference type="EMBL" id="CAG7729383.1"/>
    </source>
</evidence>
<comment type="caution">
    <text evidence="1">The sequence shown here is derived from an EMBL/GenBank/DDBJ whole genome shotgun (WGS) entry which is preliminary data.</text>
</comment>
<accession>A0A8J2JXP2</accession>
<reference evidence="1" key="1">
    <citation type="submission" date="2021-06" db="EMBL/GenBank/DDBJ databases">
        <authorList>
            <person name="Hodson N. C."/>
            <person name="Mongue J. A."/>
            <person name="Jaron S. K."/>
        </authorList>
    </citation>
    <scope>NUCLEOTIDE SEQUENCE</scope>
</reference>
<protein>
    <recommendedName>
        <fullName evidence="3">SWIM-type domain-containing protein</fullName>
    </recommendedName>
</protein>
<evidence type="ECO:0000313" key="2">
    <source>
        <dbReference type="Proteomes" id="UP000708208"/>
    </source>
</evidence>
<keyword evidence="2" id="KW-1185">Reference proteome</keyword>
<dbReference type="AlphaFoldDB" id="A0A8J2JXP2"/>
<proteinExistence type="predicted"/>
<organism evidence="1 2">
    <name type="scientific">Allacma fusca</name>
    <dbReference type="NCBI Taxonomy" id="39272"/>
    <lineage>
        <taxon>Eukaryota</taxon>
        <taxon>Metazoa</taxon>
        <taxon>Ecdysozoa</taxon>
        <taxon>Arthropoda</taxon>
        <taxon>Hexapoda</taxon>
        <taxon>Collembola</taxon>
        <taxon>Symphypleona</taxon>
        <taxon>Sminthuridae</taxon>
        <taxon>Allacma</taxon>
    </lineage>
</organism>
<name>A0A8J2JXP2_9HEXA</name>
<dbReference type="Proteomes" id="UP000708208">
    <property type="component" value="Unassembled WGS sequence"/>
</dbReference>
<gene>
    <name evidence="1" type="ORF">AFUS01_LOCUS18100</name>
</gene>
<sequence>MFLAIMIKDKAEIRNLLFDMIQENDYLNSRANHLSMDVEDLVDFPRLTIDDLEKVTVGVYQIKIGKRKGIEHTLWVQYRPGGEGAGSITGWYCKCQSGARTLGYCAHVVSVLWYFGIGRHMQNLTFPAENIAAHLRDVRYEKLVISHTASMIRVFTNSFTFFSDTGDETKFHANSGFVPLYMIII</sequence>